<dbReference type="GO" id="GO:0032259">
    <property type="term" value="P:methylation"/>
    <property type="evidence" value="ECO:0007669"/>
    <property type="project" value="UniProtKB-KW"/>
</dbReference>
<dbReference type="GO" id="GO:0030789">
    <property type="term" value="F:precorrin-3B C17-methyltransferase activity"/>
    <property type="evidence" value="ECO:0007669"/>
    <property type="project" value="UniProtKB-EC"/>
</dbReference>
<evidence type="ECO:0000256" key="3">
    <source>
        <dbReference type="ARBA" id="ARBA00022603"/>
    </source>
</evidence>
<keyword evidence="4 7" id="KW-0808">Transferase</keyword>
<dbReference type="Proteomes" id="UP000680067">
    <property type="component" value="Unassembled WGS sequence"/>
</dbReference>
<evidence type="ECO:0000256" key="5">
    <source>
        <dbReference type="ARBA" id="ARBA00022691"/>
    </source>
</evidence>
<protein>
    <submittedName>
        <fullName evidence="7">Precorrin-3B C(17)-methyltransferase</fullName>
        <ecNumber evidence="7">2.1.1.131</ecNumber>
    </submittedName>
</protein>
<dbReference type="PANTHER" id="PTHR47036">
    <property type="entry name" value="COBALT-FACTOR III C(17)-METHYLTRANSFERASE-RELATED"/>
    <property type="match status" value="1"/>
</dbReference>
<sequence length="339" mass="36193">MSEAISTLTNATGRGKISLVGIGPGNQAHMTRRAREVIAEADSVIGYVTYIKLVAELIEGKEIVRKSMTEELDRAIHALELAQQGKKVALISSGDAGVYGMAGPTFEVLFQAGWTPDSDIELEIVPGATALNTCASLVGAPLTHDFCSISLSDLLTPWPVIARRLHAAASADFVCGLYNPKSGRRTQQILEAQAIFLHYRTPETPVAIVKSAYRPKQRIEMTTLAAMAECDIGMLSTVLIGNSNTFVRHGLMVTPRGYANKYAMEDGSTKDGEKAGRSLSTGLNGWVAQVQAQFAAGATCSDLAAEYGLPLSYLQRVQQMPVPEFSDAAADDPASNTAE</sequence>
<dbReference type="InterPro" id="IPR000878">
    <property type="entry name" value="4pyrrol_Mease"/>
</dbReference>
<evidence type="ECO:0000259" key="6">
    <source>
        <dbReference type="Pfam" id="PF00590"/>
    </source>
</evidence>
<evidence type="ECO:0000313" key="8">
    <source>
        <dbReference type="Proteomes" id="UP000680067"/>
    </source>
</evidence>
<keyword evidence="2" id="KW-0169">Cobalamin biosynthesis</keyword>
<dbReference type="GO" id="GO:0009236">
    <property type="term" value="P:cobalamin biosynthetic process"/>
    <property type="evidence" value="ECO:0007669"/>
    <property type="project" value="UniProtKB-KW"/>
</dbReference>
<keyword evidence="8" id="KW-1185">Reference proteome</keyword>
<evidence type="ECO:0000256" key="2">
    <source>
        <dbReference type="ARBA" id="ARBA00022573"/>
    </source>
</evidence>
<reference evidence="7" key="1">
    <citation type="submission" date="2021-04" db="EMBL/GenBank/DDBJ databases">
        <title>novel species isolated from subtropical streams in China.</title>
        <authorList>
            <person name="Lu H."/>
        </authorList>
    </citation>
    <scope>NUCLEOTIDE SEQUENCE</scope>
    <source>
        <strain evidence="7">LFS511W</strain>
    </source>
</reference>
<gene>
    <name evidence="7" type="primary">cobJ</name>
    <name evidence="7" type="ORF">KDM89_02360</name>
</gene>
<feature type="domain" description="Tetrapyrrole methylase" evidence="6">
    <location>
        <begin position="16"/>
        <end position="227"/>
    </location>
</feature>
<evidence type="ECO:0000256" key="1">
    <source>
        <dbReference type="ARBA" id="ARBA00004953"/>
    </source>
</evidence>
<evidence type="ECO:0000313" key="7">
    <source>
        <dbReference type="EMBL" id="MBR7780971.1"/>
    </source>
</evidence>
<dbReference type="InterPro" id="IPR014776">
    <property type="entry name" value="4pyrrole_Mease_sub2"/>
</dbReference>
<dbReference type="Gene3D" id="3.40.1010.10">
    <property type="entry name" value="Cobalt-precorrin-4 Transmethylase, Domain 1"/>
    <property type="match status" value="1"/>
</dbReference>
<keyword evidence="5" id="KW-0949">S-adenosyl-L-methionine</keyword>
<evidence type="ECO:0000256" key="4">
    <source>
        <dbReference type="ARBA" id="ARBA00022679"/>
    </source>
</evidence>
<dbReference type="SUPFAM" id="SSF53790">
    <property type="entry name" value="Tetrapyrrole methylase"/>
    <property type="match status" value="1"/>
</dbReference>
<dbReference type="InterPro" id="IPR014777">
    <property type="entry name" value="4pyrrole_Mease_sub1"/>
</dbReference>
<dbReference type="RefSeq" id="WP_212686317.1">
    <property type="nucleotide sequence ID" value="NZ_JAGSPN010000001.1"/>
</dbReference>
<organism evidence="7 8">
    <name type="scientific">Undibacterium luofuense</name>
    <dbReference type="NCBI Taxonomy" id="2828733"/>
    <lineage>
        <taxon>Bacteria</taxon>
        <taxon>Pseudomonadati</taxon>
        <taxon>Pseudomonadota</taxon>
        <taxon>Betaproteobacteria</taxon>
        <taxon>Burkholderiales</taxon>
        <taxon>Oxalobacteraceae</taxon>
        <taxon>Undibacterium</taxon>
    </lineage>
</organism>
<accession>A0A941I4X2</accession>
<dbReference type="InterPro" id="IPR006363">
    <property type="entry name" value="Cbl_synth_CobJ/CibH_dom"/>
</dbReference>
<dbReference type="PANTHER" id="PTHR47036:SF1">
    <property type="entry name" value="COBALT-FACTOR III C(17)-METHYLTRANSFERASE-RELATED"/>
    <property type="match status" value="1"/>
</dbReference>
<dbReference type="NCBIfam" id="TIGR01466">
    <property type="entry name" value="cobJ_cbiH"/>
    <property type="match status" value="1"/>
</dbReference>
<dbReference type="CDD" id="cd11646">
    <property type="entry name" value="Precorrin_3B_C17_MT"/>
    <property type="match status" value="1"/>
</dbReference>
<comment type="caution">
    <text evidence="7">The sequence shown here is derived from an EMBL/GenBank/DDBJ whole genome shotgun (WGS) entry which is preliminary data.</text>
</comment>
<dbReference type="InterPro" id="IPR051810">
    <property type="entry name" value="Precorrin_MeTrfase"/>
</dbReference>
<proteinExistence type="predicted"/>
<dbReference type="AlphaFoldDB" id="A0A941I4X2"/>
<keyword evidence="3 7" id="KW-0489">Methyltransferase</keyword>
<dbReference type="Pfam" id="PF00590">
    <property type="entry name" value="TP_methylase"/>
    <property type="match status" value="1"/>
</dbReference>
<dbReference type="EC" id="2.1.1.131" evidence="7"/>
<comment type="pathway">
    <text evidence="1">Cofactor biosynthesis; adenosylcobalamin biosynthesis.</text>
</comment>
<dbReference type="InterPro" id="IPR035996">
    <property type="entry name" value="4pyrrol_Methylase_sf"/>
</dbReference>
<name>A0A941I4X2_9BURK</name>
<dbReference type="EMBL" id="JAGSPN010000001">
    <property type="protein sequence ID" value="MBR7780971.1"/>
    <property type="molecule type" value="Genomic_DNA"/>
</dbReference>
<dbReference type="Gene3D" id="3.30.950.10">
    <property type="entry name" value="Methyltransferase, Cobalt-precorrin-4 Transmethylase, Domain 2"/>
    <property type="match status" value="1"/>
</dbReference>